<comment type="caution">
    <text evidence="2">The sequence shown here is derived from an EMBL/GenBank/DDBJ whole genome shotgun (WGS) entry which is preliminary data.</text>
</comment>
<dbReference type="PIRSF" id="PIRSF008459">
    <property type="entry name" value="UCP008459"/>
    <property type="match status" value="1"/>
</dbReference>
<evidence type="ECO:0000259" key="1">
    <source>
        <dbReference type="Pfam" id="PF13840"/>
    </source>
</evidence>
<sequence>MEVSERARLFSVTRTAGELSLVCEERHVPGDAEVEGDWRAFVVSGPLAFTLTGVISSLTAPLAEAGVPVFVLSTFETDYLLVRGTDLPHAVETLRTAGYAVASEAE</sequence>
<dbReference type="PANTHER" id="PTHR31131">
    <property type="entry name" value="CHROMOSOME 1, WHOLE GENOME SHOTGUN SEQUENCE"/>
    <property type="match status" value="1"/>
</dbReference>
<protein>
    <submittedName>
        <fullName evidence="2">ACT domain-containing protein</fullName>
    </submittedName>
</protein>
<dbReference type="EMBL" id="JAWXXX010000001">
    <property type="protein sequence ID" value="MDX5894983.1"/>
    <property type="molecule type" value="Genomic_DNA"/>
</dbReference>
<accession>A0AB35T9K2</accession>
<evidence type="ECO:0000313" key="3">
    <source>
        <dbReference type="Proteomes" id="UP001281130"/>
    </source>
</evidence>
<gene>
    <name evidence="2" type="ORF">SIL72_13230</name>
</gene>
<feature type="domain" description="CASTOR ACT" evidence="1">
    <location>
        <begin position="33"/>
        <end position="95"/>
    </location>
</feature>
<dbReference type="Proteomes" id="UP001281130">
    <property type="component" value="Unassembled WGS sequence"/>
</dbReference>
<dbReference type="PANTHER" id="PTHR31131:SF6">
    <property type="entry name" value="CASTOR ACT DOMAIN-CONTAINING PROTEIN"/>
    <property type="match status" value="1"/>
</dbReference>
<dbReference type="AlphaFoldDB" id="A0AB35T9K2"/>
<dbReference type="InterPro" id="IPR045865">
    <property type="entry name" value="ACT-like_dom_sf"/>
</dbReference>
<evidence type="ECO:0000313" key="2">
    <source>
        <dbReference type="EMBL" id="MDX5894983.1"/>
    </source>
</evidence>
<dbReference type="Gene3D" id="3.30.2130.10">
    <property type="entry name" value="VC0802-like"/>
    <property type="match status" value="1"/>
</dbReference>
<dbReference type="SUPFAM" id="SSF55021">
    <property type="entry name" value="ACT-like"/>
    <property type="match status" value="1"/>
</dbReference>
<dbReference type="InterPro" id="IPR051719">
    <property type="entry name" value="CASTOR_mTORC1"/>
</dbReference>
<name>A0AB35T9K2_RUBRA</name>
<proteinExistence type="predicted"/>
<dbReference type="InterPro" id="IPR016540">
    <property type="entry name" value="UCP008459"/>
</dbReference>
<dbReference type="Pfam" id="PF13840">
    <property type="entry name" value="ACT_7"/>
    <property type="match status" value="1"/>
</dbReference>
<reference evidence="2" key="1">
    <citation type="submission" date="2023-11" db="EMBL/GenBank/DDBJ databases">
        <title>MicrobeMod: A computational toolkit for identifying prokaryotic methylation and restriction-modification with nanopore sequencing.</title>
        <authorList>
            <person name="Crits-Christoph A."/>
            <person name="Kang S.C."/>
            <person name="Lee H."/>
            <person name="Ostrov N."/>
        </authorList>
    </citation>
    <scope>NUCLEOTIDE SEQUENCE</scope>
    <source>
        <strain evidence="2">ATCC 51242</strain>
    </source>
</reference>
<dbReference type="InterPro" id="IPR027795">
    <property type="entry name" value="CASTOR_ACT_dom"/>
</dbReference>
<organism evidence="2 3">
    <name type="scientific">Rubrobacter radiotolerans</name>
    <name type="common">Arthrobacter radiotolerans</name>
    <dbReference type="NCBI Taxonomy" id="42256"/>
    <lineage>
        <taxon>Bacteria</taxon>
        <taxon>Bacillati</taxon>
        <taxon>Actinomycetota</taxon>
        <taxon>Rubrobacteria</taxon>
        <taxon>Rubrobacterales</taxon>
        <taxon>Rubrobacteraceae</taxon>
        <taxon>Rubrobacter</taxon>
    </lineage>
</organism>